<accession>A0A2A4FLB4</accession>
<name>A0A2A4FLB4_9BURK</name>
<dbReference type="Gene3D" id="3.40.50.1820">
    <property type="entry name" value="alpha/beta hydrolase"/>
    <property type="match status" value="1"/>
</dbReference>
<evidence type="ECO:0000256" key="1">
    <source>
        <dbReference type="SAM" id="MobiDB-lite"/>
    </source>
</evidence>
<evidence type="ECO:0000313" key="2">
    <source>
        <dbReference type="EMBL" id="PCE33460.1"/>
    </source>
</evidence>
<evidence type="ECO:0008006" key="4">
    <source>
        <dbReference type="Google" id="ProtNLM"/>
    </source>
</evidence>
<reference evidence="2 3" key="1">
    <citation type="submission" date="2017-01" db="EMBL/GenBank/DDBJ databases">
        <title>Whole-Genome Shotgun Sequencing of Two beta-Proteobacterial Species in Search of the Bulgecin Biosynthetic Cluster.</title>
        <authorList>
            <person name="Horsman M.E."/>
            <person name="Marous D.R."/>
            <person name="Li R."/>
            <person name="Oliver R.A."/>
            <person name="Byun B."/>
            <person name="Emrich S.J."/>
            <person name="Boggess B."/>
            <person name="Townsend C.A."/>
            <person name="Mobashery S."/>
        </authorList>
    </citation>
    <scope>NUCLEOTIDE SEQUENCE [LARGE SCALE GENOMIC DNA]</scope>
    <source>
        <strain evidence="2 3">ATCC 31433</strain>
    </source>
</reference>
<proteinExistence type="predicted"/>
<dbReference type="EMBL" id="MTZU01000013">
    <property type="protein sequence ID" value="PCE33460.1"/>
    <property type="molecule type" value="Genomic_DNA"/>
</dbReference>
<sequence length="112" mass="12011">MARCEAAGERRGHDPCDGARQFHRTVGPSLTAQPSTRKDHHHDVTLVGFSMGCGAVARYVARHGARRVAKAALIGTVTPRIARRSSKASGRCSPARIAPARRSRARISTGSR</sequence>
<comment type="caution">
    <text evidence="2">The sequence shown here is derived from an EMBL/GenBank/DDBJ whole genome shotgun (WGS) entry which is preliminary data.</text>
</comment>
<feature type="region of interest" description="Disordered" evidence="1">
    <location>
        <begin position="84"/>
        <end position="112"/>
    </location>
</feature>
<feature type="compositionally biased region" description="Basic and acidic residues" evidence="1">
    <location>
        <begin position="1"/>
        <end position="17"/>
    </location>
</feature>
<organism evidence="2 3">
    <name type="scientific">Burkholderia ubonensis subsp. mesacidophila</name>
    <dbReference type="NCBI Taxonomy" id="265293"/>
    <lineage>
        <taxon>Bacteria</taxon>
        <taxon>Pseudomonadati</taxon>
        <taxon>Pseudomonadota</taxon>
        <taxon>Betaproteobacteria</taxon>
        <taxon>Burkholderiales</taxon>
        <taxon>Burkholderiaceae</taxon>
        <taxon>Burkholderia</taxon>
        <taxon>Burkholderia cepacia complex</taxon>
    </lineage>
</organism>
<dbReference type="AlphaFoldDB" id="A0A2A4FLB4"/>
<feature type="region of interest" description="Disordered" evidence="1">
    <location>
        <begin position="1"/>
        <end position="39"/>
    </location>
</feature>
<evidence type="ECO:0000313" key="3">
    <source>
        <dbReference type="Proteomes" id="UP000217994"/>
    </source>
</evidence>
<dbReference type="SUPFAM" id="SSF53474">
    <property type="entry name" value="alpha/beta-Hydrolases"/>
    <property type="match status" value="1"/>
</dbReference>
<protein>
    <recommendedName>
        <fullName evidence="4">AB hydrolase-1 domain-containing protein</fullName>
    </recommendedName>
</protein>
<dbReference type="Proteomes" id="UP000217994">
    <property type="component" value="Unassembled WGS sequence"/>
</dbReference>
<gene>
    <name evidence="2" type="ORF">BZL54_04355</name>
</gene>
<dbReference type="InterPro" id="IPR029058">
    <property type="entry name" value="AB_hydrolase_fold"/>
</dbReference>